<dbReference type="EC" id="2.7.13.3" evidence="2"/>
<dbReference type="InterPro" id="IPR050482">
    <property type="entry name" value="Sensor_HK_TwoCompSys"/>
</dbReference>
<keyword evidence="8" id="KW-0902">Two-component regulatory system</keyword>
<evidence type="ECO:0000256" key="5">
    <source>
        <dbReference type="ARBA" id="ARBA00022741"/>
    </source>
</evidence>
<dbReference type="Pfam" id="PF07730">
    <property type="entry name" value="HisKA_3"/>
    <property type="match status" value="1"/>
</dbReference>
<keyword evidence="5" id="KW-0547">Nucleotide-binding</keyword>
<evidence type="ECO:0000256" key="3">
    <source>
        <dbReference type="ARBA" id="ARBA00022553"/>
    </source>
</evidence>
<dbReference type="SUPFAM" id="SSF55874">
    <property type="entry name" value="ATPase domain of HSP90 chaperone/DNA topoisomerase II/histidine kinase"/>
    <property type="match status" value="1"/>
</dbReference>
<keyword evidence="10" id="KW-1133">Transmembrane helix</keyword>
<dbReference type="KEGG" id="gcr:GcLGCM259_0813"/>
<feature type="domain" description="Signal transduction histidine kinase subgroup 3 dimerisation and phosphoacceptor" evidence="11">
    <location>
        <begin position="176"/>
        <end position="243"/>
    </location>
</feature>
<evidence type="ECO:0000256" key="9">
    <source>
        <dbReference type="SAM" id="MobiDB-lite"/>
    </source>
</evidence>
<organism evidence="12 13">
    <name type="scientific">Glutamicibacter creatinolyticus</name>
    <dbReference type="NCBI Taxonomy" id="162496"/>
    <lineage>
        <taxon>Bacteria</taxon>
        <taxon>Bacillati</taxon>
        <taxon>Actinomycetota</taxon>
        <taxon>Actinomycetes</taxon>
        <taxon>Micrococcales</taxon>
        <taxon>Micrococcaceae</taxon>
        <taxon>Glutamicibacter</taxon>
    </lineage>
</organism>
<reference evidence="12 13" key="1">
    <citation type="submission" date="2018-12" db="EMBL/GenBank/DDBJ databases">
        <title>Complete Genome Sequence of Glutamicibacter creatinolyticus strain LGCM259,isolated from an abscess of a 12-year-old mare in Italy.</title>
        <authorList>
            <person name="Santos R.G."/>
            <person name="Silva A.L."/>
            <person name="Seyffert N."/>
            <person name="Castro T.L.P."/>
            <person name="Attili A.R."/>
            <person name="Rifici C."/>
            <person name="Mazzullo G."/>
            <person name="Brenig B."/>
            <person name="Venanzi F."/>
            <person name="Azevedo V."/>
        </authorList>
    </citation>
    <scope>NUCLEOTIDE SEQUENCE [LARGE SCALE GENOMIC DNA]</scope>
    <source>
        <strain evidence="12 13">LGCM 259</strain>
    </source>
</reference>
<feature type="transmembrane region" description="Helical" evidence="10">
    <location>
        <begin position="36"/>
        <end position="54"/>
    </location>
</feature>
<keyword evidence="7" id="KW-0067">ATP-binding</keyword>
<evidence type="ECO:0000256" key="10">
    <source>
        <dbReference type="SAM" id="Phobius"/>
    </source>
</evidence>
<accession>A0A5B7WRP8</accession>
<dbReference type="PANTHER" id="PTHR24421:SF10">
    <property type="entry name" value="NITRATE_NITRITE SENSOR PROTEIN NARQ"/>
    <property type="match status" value="1"/>
</dbReference>
<dbReference type="GO" id="GO:0046983">
    <property type="term" value="F:protein dimerization activity"/>
    <property type="evidence" value="ECO:0007669"/>
    <property type="project" value="InterPro"/>
</dbReference>
<gene>
    <name evidence="12" type="ORF">GcLGCM259_0813</name>
</gene>
<evidence type="ECO:0000259" key="11">
    <source>
        <dbReference type="Pfam" id="PF07730"/>
    </source>
</evidence>
<evidence type="ECO:0000256" key="1">
    <source>
        <dbReference type="ARBA" id="ARBA00000085"/>
    </source>
</evidence>
<feature type="region of interest" description="Disordered" evidence="9">
    <location>
        <begin position="380"/>
        <end position="413"/>
    </location>
</feature>
<dbReference type="AlphaFoldDB" id="A0A5B7WRP8"/>
<dbReference type="EMBL" id="CP034412">
    <property type="protein sequence ID" value="QCY46569.1"/>
    <property type="molecule type" value="Genomic_DNA"/>
</dbReference>
<dbReference type="PANTHER" id="PTHR24421">
    <property type="entry name" value="NITRATE/NITRITE SENSOR PROTEIN NARX-RELATED"/>
    <property type="match status" value="1"/>
</dbReference>
<feature type="transmembrane region" description="Helical" evidence="10">
    <location>
        <begin position="125"/>
        <end position="145"/>
    </location>
</feature>
<evidence type="ECO:0000256" key="7">
    <source>
        <dbReference type="ARBA" id="ARBA00022840"/>
    </source>
</evidence>
<evidence type="ECO:0000256" key="2">
    <source>
        <dbReference type="ARBA" id="ARBA00012438"/>
    </source>
</evidence>
<evidence type="ECO:0000256" key="4">
    <source>
        <dbReference type="ARBA" id="ARBA00022679"/>
    </source>
</evidence>
<dbReference type="GO" id="GO:0016020">
    <property type="term" value="C:membrane"/>
    <property type="evidence" value="ECO:0007669"/>
    <property type="project" value="InterPro"/>
</dbReference>
<dbReference type="CDD" id="cd16917">
    <property type="entry name" value="HATPase_UhpB-NarQ-NarX-like"/>
    <property type="match status" value="1"/>
</dbReference>
<keyword evidence="10" id="KW-0812">Transmembrane</keyword>
<evidence type="ECO:0000256" key="8">
    <source>
        <dbReference type="ARBA" id="ARBA00023012"/>
    </source>
</evidence>
<comment type="catalytic activity">
    <reaction evidence="1">
        <text>ATP + protein L-histidine = ADP + protein N-phospho-L-histidine.</text>
        <dbReference type="EC" id="2.7.13.3"/>
    </reaction>
</comment>
<name>A0A5B7WRP8_9MICC</name>
<dbReference type="Gene3D" id="1.20.5.1930">
    <property type="match status" value="1"/>
</dbReference>
<feature type="transmembrane region" description="Helical" evidence="10">
    <location>
        <begin position="60"/>
        <end position="89"/>
    </location>
</feature>
<feature type="transmembrane region" description="Helical" evidence="10">
    <location>
        <begin position="101"/>
        <end position="119"/>
    </location>
</feature>
<dbReference type="Proteomes" id="UP000307000">
    <property type="component" value="Chromosome"/>
</dbReference>
<dbReference type="RefSeq" id="WP_138925868.1">
    <property type="nucleotide sequence ID" value="NZ_CP034412.1"/>
</dbReference>
<dbReference type="Gene3D" id="3.30.565.10">
    <property type="entry name" value="Histidine kinase-like ATPase, C-terminal domain"/>
    <property type="match status" value="1"/>
</dbReference>
<keyword evidence="4" id="KW-0808">Transferase</keyword>
<dbReference type="GO" id="GO:0005524">
    <property type="term" value="F:ATP binding"/>
    <property type="evidence" value="ECO:0007669"/>
    <property type="project" value="UniProtKB-KW"/>
</dbReference>
<feature type="transmembrane region" description="Helical" evidence="10">
    <location>
        <begin position="6"/>
        <end position="24"/>
    </location>
</feature>
<sequence length="413" mass="44276">MLKRPRLMRTVATLLVFGIDLAIWSTVPPMIGSFQVPYWLLFSLCVIAYAWLLLGRSPWYGYIAMMLMASVALGVETFEYMGGYLMALFLVARNVPGRRSVYALAGSVYPIGVISFNALTYDGPVSLVTTFIVVGLWTLLSLAAWSAGRALLNNDHQLVTERRWAEEALDEATATERLRISRDLHDSVAHSMTAIVLQVAGVRTVLKSGKDGVDVDKVLEDVQSTAEQSMRELHRLLGMLRSAEHNGSSDRPHSIADVAELVASARASGLEVEEHVTGRERPLDPSISHAAYRVVQEGLSNAMKHAGTGAKVELGIDWSSSELVLTVRSISGLIKKPGVSGGYGLLGLRERISVSGGTLDHGATSNGYLLKATLPVTGQGELSGSGAPQQTGLNGQGRAPGLQPDGVPGSEEE</sequence>
<evidence type="ECO:0000256" key="6">
    <source>
        <dbReference type="ARBA" id="ARBA00022777"/>
    </source>
</evidence>
<dbReference type="InterPro" id="IPR011712">
    <property type="entry name" value="Sig_transdc_His_kin_sub3_dim/P"/>
</dbReference>
<keyword evidence="6" id="KW-0418">Kinase</keyword>
<protein>
    <recommendedName>
        <fullName evidence="2">histidine kinase</fullName>
        <ecNumber evidence="2">2.7.13.3</ecNumber>
    </recommendedName>
</protein>
<feature type="compositionally biased region" description="Polar residues" evidence="9">
    <location>
        <begin position="380"/>
        <end position="393"/>
    </location>
</feature>
<keyword evidence="10" id="KW-0472">Membrane</keyword>
<proteinExistence type="predicted"/>
<dbReference type="InterPro" id="IPR036890">
    <property type="entry name" value="HATPase_C_sf"/>
</dbReference>
<evidence type="ECO:0000313" key="13">
    <source>
        <dbReference type="Proteomes" id="UP000307000"/>
    </source>
</evidence>
<keyword evidence="13" id="KW-1185">Reference proteome</keyword>
<keyword evidence="3" id="KW-0597">Phosphoprotein</keyword>
<dbReference type="GO" id="GO:0000155">
    <property type="term" value="F:phosphorelay sensor kinase activity"/>
    <property type="evidence" value="ECO:0007669"/>
    <property type="project" value="InterPro"/>
</dbReference>
<evidence type="ECO:0000313" key="12">
    <source>
        <dbReference type="EMBL" id="QCY46569.1"/>
    </source>
</evidence>